<comment type="subcellular location">
    <subcellularLocation>
        <location evidence="1">Membrane</location>
        <topology evidence="1">Multi-pass membrane protein</topology>
    </subcellularLocation>
</comment>
<evidence type="ECO:0000256" key="11">
    <source>
        <dbReference type="ARBA" id="ARBA00023303"/>
    </source>
</evidence>
<keyword evidence="9 13" id="KW-0472">Membrane</keyword>
<name>A0A8T0FXT0_ARGBR</name>
<evidence type="ECO:0000256" key="6">
    <source>
        <dbReference type="ARBA" id="ARBA00022989"/>
    </source>
</evidence>
<evidence type="ECO:0000256" key="1">
    <source>
        <dbReference type="ARBA" id="ARBA00004141"/>
    </source>
</evidence>
<evidence type="ECO:0000256" key="4">
    <source>
        <dbReference type="ARBA" id="ARBA00022461"/>
    </source>
</evidence>
<keyword evidence="4 12" id="KW-0894">Sodium channel</keyword>
<keyword evidence="6 13" id="KW-1133">Transmembrane helix</keyword>
<dbReference type="InterPro" id="IPR001873">
    <property type="entry name" value="ENaC"/>
</dbReference>
<evidence type="ECO:0000256" key="10">
    <source>
        <dbReference type="ARBA" id="ARBA00023201"/>
    </source>
</evidence>
<sequence>MKMKHCVCKTYPLDYDPRKTLKIRITERECDVPNNYKHQKPFEDLDCSLYATPHANRSTPRSKYFDQSVFSYIVKALSDSSISGVNKVFASKTSVQKILWFIVLSGCLSGFAYQTYNFSVLYRKKPSVVQIEVENDGLAEFPAITLCNTNR</sequence>
<keyword evidence="10 12" id="KW-0739">Sodium transport</keyword>
<evidence type="ECO:0000256" key="7">
    <source>
        <dbReference type="ARBA" id="ARBA00023053"/>
    </source>
</evidence>
<keyword evidence="3 12" id="KW-0813">Transport</keyword>
<keyword evidence="8 12" id="KW-0406">Ion transport</keyword>
<dbReference type="GO" id="GO:0005272">
    <property type="term" value="F:sodium channel activity"/>
    <property type="evidence" value="ECO:0007669"/>
    <property type="project" value="UniProtKB-KW"/>
</dbReference>
<evidence type="ECO:0000256" key="5">
    <source>
        <dbReference type="ARBA" id="ARBA00022692"/>
    </source>
</evidence>
<evidence type="ECO:0000256" key="2">
    <source>
        <dbReference type="ARBA" id="ARBA00007193"/>
    </source>
</evidence>
<dbReference type="EMBL" id="JABXBU010000002">
    <property type="protein sequence ID" value="KAF8795506.1"/>
    <property type="molecule type" value="Genomic_DNA"/>
</dbReference>
<feature type="transmembrane region" description="Helical" evidence="13">
    <location>
        <begin position="98"/>
        <end position="116"/>
    </location>
</feature>
<accession>A0A8T0FXT0</accession>
<reference evidence="14" key="2">
    <citation type="submission" date="2020-06" db="EMBL/GenBank/DDBJ databases">
        <authorList>
            <person name="Sheffer M."/>
        </authorList>
    </citation>
    <scope>NUCLEOTIDE SEQUENCE</scope>
</reference>
<dbReference type="AlphaFoldDB" id="A0A8T0FXT0"/>
<gene>
    <name evidence="14" type="ORF">HNY73_003350</name>
</gene>
<dbReference type="Proteomes" id="UP000807504">
    <property type="component" value="Unassembled WGS sequence"/>
</dbReference>
<protein>
    <submittedName>
        <fullName evidence="14">Acid-sensing ion channel 5 like protein</fullName>
    </submittedName>
</protein>
<proteinExistence type="inferred from homology"/>
<evidence type="ECO:0000256" key="3">
    <source>
        <dbReference type="ARBA" id="ARBA00022448"/>
    </source>
</evidence>
<organism evidence="14 15">
    <name type="scientific">Argiope bruennichi</name>
    <name type="common">Wasp spider</name>
    <name type="synonym">Aranea bruennichi</name>
    <dbReference type="NCBI Taxonomy" id="94029"/>
    <lineage>
        <taxon>Eukaryota</taxon>
        <taxon>Metazoa</taxon>
        <taxon>Ecdysozoa</taxon>
        <taxon>Arthropoda</taxon>
        <taxon>Chelicerata</taxon>
        <taxon>Arachnida</taxon>
        <taxon>Araneae</taxon>
        <taxon>Araneomorphae</taxon>
        <taxon>Entelegynae</taxon>
        <taxon>Araneoidea</taxon>
        <taxon>Araneidae</taxon>
        <taxon>Argiope</taxon>
    </lineage>
</organism>
<evidence type="ECO:0000256" key="12">
    <source>
        <dbReference type="RuleBase" id="RU000679"/>
    </source>
</evidence>
<evidence type="ECO:0000256" key="9">
    <source>
        <dbReference type="ARBA" id="ARBA00023136"/>
    </source>
</evidence>
<keyword evidence="7" id="KW-0915">Sodium</keyword>
<keyword evidence="15" id="KW-1185">Reference proteome</keyword>
<keyword evidence="5 12" id="KW-0812">Transmembrane</keyword>
<evidence type="ECO:0000256" key="13">
    <source>
        <dbReference type="SAM" id="Phobius"/>
    </source>
</evidence>
<comment type="similarity">
    <text evidence="2 12">Belongs to the amiloride-sensitive sodium channel (TC 1.A.6) family.</text>
</comment>
<evidence type="ECO:0000313" key="15">
    <source>
        <dbReference type="Proteomes" id="UP000807504"/>
    </source>
</evidence>
<dbReference type="Pfam" id="PF00858">
    <property type="entry name" value="ASC"/>
    <property type="match status" value="1"/>
</dbReference>
<comment type="caution">
    <text evidence="14">The sequence shown here is derived from an EMBL/GenBank/DDBJ whole genome shotgun (WGS) entry which is preliminary data.</text>
</comment>
<dbReference type="GO" id="GO:0016020">
    <property type="term" value="C:membrane"/>
    <property type="evidence" value="ECO:0007669"/>
    <property type="project" value="UniProtKB-SubCell"/>
</dbReference>
<keyword evidence="11 12" id="KW-0407">Ion channel</keyword>
<evidence type="ECO:0000313" key="14">
    <source>
        <dbReference type="EMBL" id="KAF8795506.1"/>
    </source>
</evidence>
<evidence type="ECO:0000256" key="8">
    <source>
        <dbReference type="ARBA" id="ARBA00023065"/>
    </source>
</evidence>
<reference evidence="14" key="1">
    <citation type="journal article" date="2020" name="bioRxiv">
        <title>Chromosome-level reference genome of the European wasp spider Argiope bruennichi: a resource for studies on range expansion and evolutionary adaptation.</title>
        <authorList>
            <person name="Sheffer M.M."/>
            <person name="Hoppe A."/>
            <person name="Krehenwinkel H."/>
            <person name="Uhl G."/>
            <person name="Kuss A.W."/>
            <person name="Jensen L."/>
            <person name="Jensen C."/>
            <person name="Gillespie R.G."/>
            <person name="Hoff K.J."/>
            <person name="Prost S."/>
        </authorList>
    </citation>
    <scope>NUCLEOTIDE SEQUENCE</scope>
</reference>